<keyword evidence="3" id="KW-1185">Reference proteome</keyword>
<dbReference type="OrthoDB" id="619536at2759"/>
<accession>A0A3P8KYM2</accession>
<evidence type="ECO:0000256" key="1">
    <source>
        <dbReference type="SAM" id="MobiDB-lite"/>
    </source>
</evidence>
<feature type="compositionally biased region" description="Polar residues" evidence="1">
    <location>
        <begin position="884"/>
        <end position="900"/>
    </location>
</feature>
<feature type="region of interest" description="Disordered" evidence="1">
    <location>
        <begin position="734"/>
        <end position="870"/>
    </location>
</feature>
<dbReference type="AlphaFoldDB" id="A0A3P8KYM2"/>
<feature type="region of interest" description="Disordered" evidence="1">
    <location>
        <begin position="480"/>
        <end position="519"/>
    </location>
</feature>
<name>A0A3P8KYM2_9TREM</name>
<dbReference type="EMBL" id="UZAN01047317">
    <property type="protein sequence ID" value="VDP85246.1"/>
    <property type="molecule type" value="Genomic_DNA"/>
</dbReference>
<feature type="region of interest" description="Disordered" evidence="1">
    <location>
        <begin position="881"/>
        <end position="900"/>
    </location>
</feature>
<organism evidence="2 3">
    <name type="scientific">Echinostoma caproni</name>
    <dbReference type="NCBI Taxonomy" id="27848"/>
    <lineage>
        <taxon>Eukaryota</taxon>
        <taxon>Metazoa</taxon>
        <taxon>Spiralia</taxon>
        <taxon>Lophotrochozoa</taxon>
        <taxon>Platyhelminthes</taxon>
        <taxon>Trematoda</taxon>
        <taxon>Digenea</taxon>
        <taxon>Plagiorchiida</taxon>
        <taxon>Echinostomata</taxon>
        <taxon>Echinostomatoidea</taxon>
        <taxon>Echinostomatidae</taxon>
        <taxon>Echinostoma</taxon>
    </lineage>
</organism>
<evidence type="ECO:0000313" key="3">
    <source>
        <dbReference type="Proteomes" id="UP000272942"/>
    </source>
</evidence>
<sequence length="900" mass="97645">MKHPPDLLSFLSVEVPVLPLCTLNSLQRGSTGQQLGLQPCDGSPCPGISRLMPGSQRYRTTLNGSNPALRCPQSESLVETGLIGNEHRMVAIGTPPTTANTLCPGRHVLADICLPINTEGMLPRLWETRQRLIELNNSVDPFCLAWARTVLYTLMPHPMAGWLEANFGGSAKASVSFTGVEVVSPFSSHTQPKEHDPSVTYQMPPTRRLAYMSSLASKSAEARSLRRRLRRRLPRGALVCPPRLGTSFRALARHLTNANAGLVYIAGSPVIRIDTWMPSPRLAGDLTLINGDAVGHSTSNSADTTNWALCRDLSVAFTTYAGQLSLTFCANSAMDNDPNLDLILQAVRTQLLKWSLGAQPCIPAISANYKMNKYFDASKQVLTVKISVLRKMCRLLAGRHVPTATDRWLYRSSSMETRAPSPSTALSLSPSLNPSLVLRTDSNATTSIESTADTRSGDATGHGAQSGMCKTVAPASVSDSTYANLSDRSNPSKTQTKGSQNSVEQRYHTSREMSNFGHGDGTGVLVRAVSSSHTPGQMANQISIQTYACQSGQPTEQLQDRLQWVQQQLNDAASSTPTHSTRKRLTDQELVDLRNEFCALLRELKQRCSLGNLGITPEMAKSISFPTSDSPDHRKSVRDGRLAVTHPRSVGHSPTRVGQTKFNFNEVGKSRSDFDFKPKNEGLTISSGIGKTIATRGSASLETVGDRKRNMTTPIGGDFDEDPDFYIDAYGDDDEEEEFEDDEDDLEDSEKPVFPIQSCGSGGSLHIRPPIAPPTPDQSGREIPFGTEDTMNSSEPSIRPDNRDLSTPNIDSYHPKSKRRRTSATSSGGRKRRRSSSLLSTDVTSFDLIPNRRGSLGSGGTCSTRSGPEGLLSKLVRGRLGGLISNSRPNSTGLGSKSCK</sequence>
<reference evidence="2 3" key="1">
    <citation type="submission" date="2018-11" db="EMBL/GenBank/DDBJ databases">
        <authorList>
            <consortium name="Pathogen Informatics"/>
        </authorList>
    </citation>
    <scope>NUCLEOTIDE SEQUENCE [LARGE SCALE GENOMIC DNA]</scope>
    <source>
        <strain evidence="2 3">Egypt</strain>
    </source>
</reference>
<gene>
    <name evidence="2" type="ORF">ECPE_LOCUS9371</name>
</gene>
<feature type="compositionally biased region" description="Polar residues" evidence="1">
    <location>
        <begin position="480"/>
        <end position="504"/>
    </location>
</feature>
<feature type="compositionally biased region" description="Acidic residues" evidence="1">
    <location>
        <begin position="734"/>
        <end position="748"/>
    </location>
</feature>
<feature type="compositionally biased region" description="Polar residues" evidence="1">
    <location>
        <begin position="444"/>
        <end position="454"/>
    </location>
</feature>
<evidence type="ECO:0000313" key="2">
    <source>
        <dbReference type="EMBL" id="VDP85246.1"/>
    </source>
</evidence>
<feature type="region of interest" description="Disordered" evidence="1">
    <location>
        <begin position="444"/>
        <end position="468"/>
    </location>
</feature>
<protein>
    <submittedName>
        <fullName evidence="2">Uncharacterized protein</fullName>
    </submittedName>
</protein>
<proteinExistence type="predicted"/>
<dbReference type="Proteomes" id="UP000272942">
    <property type="component" value="Unassembled WGS sequence"/>
</dbReference>